<evidence type="ECO:0000256" key="2">
    <source>
        <dbReference type="ARBA" id="ARBA00021310"/>
    </source>
</evidence>
<comment type="similarity">
    <text evidence="1 7">Belongs to the RecO family.</text>
</comment>
<sequence>MEIKVDALVLRTADFGENDKMLTLFSLQRGKLSAAAKGVRKAGAKLRFAAQPFCFAEYVLAEKGERRTVISAAGTDGFYALREDIGKFYAAACVCGVCDALLLDGIVNEALFLYAVTALREMCEGDEAEALIRFFLRALDLSGYRVSLQACADCGAELDGRTFFDLAGGCFTCGSCARGAGVSEATLHTLKKCAGFPFAEEKVSAEGKKRAVKLLYAYFRAQTGGEVRAVAEYIRL</sequence>
<dbReference type="GO" id="GO:0043590">
    <property type="term" value="C:bacterial nucleoid"/>
    <property type="evidence" value="ECO:0007669"/>
    <property type="project" value="TreeGrafter"/>
</dbReference>
<comment type="function">
    <text evidence="7">Involved in DNA repair and RecF pathway recombination.</text>
</comment>
<dbReference type="Pfam" id="PF11967">
    <property type="entry name" value="RecO_N"/>
    <property type="match status" value="1"/>
</dbReference>
<organism evidence="9 10">
    <name type="scientific">Candidatus Borkfalkia faecavium</name>
    <dbReference type="NCBI Taxonomy" id="2838508"/>
    <lineage>
        <taxon>Bacteria</taxon>
        <taxon>Bacillati</taxon>
        <taxon>Bacillota</taxon>
        <taxon>Clostridia</taxon>
        <taxon>Christensenellales</taxon>
        <taxon>Christensenellaceae</taxon>
        <taxon>Candidatus Borkfalkia</taxon>
    </lineage>
</organism>
<name>A0A9D1W1V9_9FIRM</name>
<dbReference type="Proteomes" id="UP000886847">
    <property type="component" value="Unassembled WGS sequence"/>
</dbReference>
<comment type="caution">
    <text evidence="9">The sequence shown here is derived from an EMBL/GenBank/DDBJ whole genome shotgun (WGS) entry which is preliminary data.</text>
</comment>
<dbReference type="Gene3D" id="1.20.1440.120">
    <property type="entry name" value="Recombination protein O, C-terminal domain"/>
    <property type="match status" value="1"/>
</dbReference>
<keyword evidence="4 7" id="KW-0233">DNA recombination</keyword>
<dbReference type="InterPro" id="IPR022572">
    <property type="entry name" value="DNA_rep/recomb_RecO_N"/>
</dbReference>
<evidence type="ECO:0000313" key="10">
    <source>
        <dbReference type="Proteomes" id="UP000886847"/>
    </source>
</evidence>
<dbReference type="EMBL" id="DXEW01000026">
    <property type="protein sequence ID" value="HIX50653.1"/>
    <property type="molecule type" value="Genomic_DNA"/>
</dbReference>
<dbReference type="SUPFAM" id="SSF57863">
    <property type="entry name" value="ArfGap/RecO-like zinc finger"/>
    <property type="match status" value="1"/>
</dbReference>
<dbReference type="InterPro" id="IPR003717">
    <property type="entry name" value="RecO"/>
</dbReference>
<dbReference type="InterPro" id="IPR037278">
    <property type="entry name" value="ARFGAP/RecO"/>
</dbReference>
<proteinExistence type="inferred from homology"/>
<evidence type="ECO:0000259" key="8">
    <source>
        <dbReference type="Pfam" id="PF11967"/>
    </source>
</evidence>
<dbReference type="SUPFAM" id="SSF50249">
    <property type="entry name" value="Nucleic acid-binding proteins"/>
    <property type="match status" value="1"/>
</dbReference>
<dbReference type="HAMAP" id="MF_00201">
    <property type="entry name" value="RecO"/>
    <property type="match status" value="1"/>
</dbReference>
<dbReference type="Gene3D" id="2.40.50.140">
    <property type="entry name" value="Nucleic acid-binding proteins"/>
    <property type="match status" value="1"/>
</dbReference>
<dbReference type="GO" id="GO:0006302">
    <property type="term" value="P:double-strand break repair"/>
    <property type="evidence" value="ECO:0007669"/>
    <property type="project" value="TreeGrafter"/>
</dbReference>
<dbReference type="InterPro" id="IPR042242">
    <property type="entry name" value="RecO_C"/>
</dbReference>
<reference evidence="9" key="1">
    <citation type="journal article" date="2021" name="PeerJ">
        <title>Extensive microbial diversity within the chicken gut microbiome revealed by metagenomics and culture.</title>
        <authorList>
            <person name="Gilroy R."/>
            <person name="Ravi A."/>
            <person name="Getino M."/>
            <person name="Pursley I."/>
            <person name="Horton D.L."/>
            <person name="Alikhan N.F."/>
            <person name="Baker D."/>
            <person name="Gharbi K."/>
            <person name="Hall N."/>
            <person name="Watson M."/>
            <person name="Adriaenssens E.M."/>
            <person name="Foster-Nyarko E."/>
            <person name="Jarju S."/>
            <person name="Secka A."/>
            <person name="Antonio M."/>
            <person name="Oren A."/>
            <person name="Chaudhuri R.R."/>
            <person name="La Ragione R."/>
            <person name="Hildebrand F."/>
            <person name="Pallen M.J."/>
        </authorList>
    </citation>
    <scope>NUCLEOTIDE SEQUENCE</scope>
    <source>
        <strain evidence="9">2189</strain>
    </source>
</reference>
<gene>
    <name evidence="7 9" type="primary">recO</name>
    <name evidence="9" type="ORF">H9851_05160</name>
</gene>
<evidence type="ECO:0000256" key="4">
    <source>
        <dbReference type="ARBA" id="ARBA00023172"/>
    </source>
</evidence>
<keyword evidence="3 7" id="KW-0227">DNA damage</keyword>
<dbReference type="AlphaFoldDB" id="A0A9D1W1V9"/>
<evidence type="ECO:0000256" key="7">
    <source>
        <dbReference type="HAMAP-Rule" id="MF_00201"/>
    </source>
</evidence>
<evidence type="ECO:0000256" key="5">
    <source>
        <dbReference type="ARBA" id="ARBA00023204"/>
    </source>
</evidence>
<evidence type="ECO:0000256" key="3">
    <source>
        <dbReference type="ARBA" id="ARBA00022763"/>
    </source>
</evidence>
<dbReference type="GO" id="GO:0006310">
    <property type="term" value="P:DNA recombination"/>
    <property type="evidence" value="ECO:0007669"/>
    <property type="project" value="UniProtKB-UniRule"/>
</dbReference>
<dbReference type="NCBIfam" id="TIGR00613">
    <property type="entry name" value="reco"/>
    <property type="match status" value="1"/>
</dbReference>
<dbReference type="Pfam" id="PF02565">
    <property type="entry name" value="RecO_C"/>
    <property type="match status" value="1"/>
</dbReference>
<dbReference type="InterPro" id="IPR012340">
    <property type="entry name" value="NA-bd_OB-fold"/>
</dbReference>
<feature type="domain" description="DNA replication/recombination mediator RecO N-terminal" evidence="8">
    <location>
        <begin position="1"/>
        <end position="67"/>
    </location>
</feature>
<reference evidence="9" key="2">
    <citation type="submission" date="2021-04" db="EMBL/GenBank/DDBJ databases">
        <authorList>
            <person name="Gilroy R."/>
        </authorList>
    </citation>
    <scope>NUCLEOTIDE SEQUENCE</scope>
    <source>
        <strain evidence="9">2189</strain>
    </source>
</reference>
<evidence type="ECO:0000256" key="6">
    <source>
        <dbReference type="ARBA" id="ARBA00033409"/>
    </source>
</evidence>
<keyword evidence="5 7" id="KW-0234">DNA repair</keyword>
<dbReference type="PANTHER" id="PTHR33991:SF1">
    <property type="entry name" value="DNA REPAIR PROTEIN RECO"/>
    <property type="match status" value="1"/>
</dbReference>
<accession>A0A9D1W1V9</accession>
<protein>
    <recommendedName>
        <fullName evidence="2 7">DNA repair protein RecO</fullName>
    </recommendedName>
    <alternativeName>
        <fullName evidence="6 7">Recombination protein O</fullName>
    </alternativeName>
</protein>
<evidence type="ECO:0000313" key="9">
    <source>
        <dbReference type="EMBL" id="HIX50653.1"/>
    </source>
</evidence>
<evidence type="ECO:0000256" key="1">
    <source>
        <dbReference type="ARBA" id="ARBA00007452"/>
    </source>
</evidence>
<dbReference type="PANTHER" id="PTHR33991">
    <property type="entry name" value="DNA REPAIR PROTEIN RECO"/>
    <property type="match status" value="1"/>
</dbReference>